<evidence type="ECO:0000313" key="1">
    <source>
        <dbReference type="EMBL" id="MBP0905816.1"/>
    </source>
</evidence>
<accession>A0ABS4C020</accession>
<dbReference type="Proteomes" id="UP000670776">
    <property type="component" value="Unassembled WGS sequence"/>
</dbReference>
<keyword evidence="2" id="KW-1185">Reference proteome</keyword>
<comment type="caution">
    <text evidence="1">The sequence shown here is derived from an EMBL/GenBank/DDBJ whole genome shotgun (WGS) entry which is preliminary data.</text>
</comment>
<protein>
    <recommendedName>
        <fullName evidence="3">Transposase</fullName>
    </recommendedName>
</protein>
<gene>
    <name evidence="1" type="ORF">J8H85_18485</name>
</gene>
<organism evidence="1 2">
    <name type="scientific">Mariniflexile gromovii</name>
    <dbReference type="NCBI Taxonomy" id="362523"/>
    <lineage>
        <taxon>Bacteria</taxon>
        <taxon>Pseudomonadati</taxon>
        <taxon>Bacteroidota</taxon>
        <taxon>Flavobacteriia</taxon>
        <taxon>Flavobacteriales</taxon>
        <taxon>Flavobacteriaceae</taxon>
        <taxon>Mariniflexile</taxon>
    </lineage>
</organism>
<dbReference type="EMBL" id="JAGJCB010000034">
    <property type="protein sequence ID" value="MBP0905816.1"/>
    <property type="molecule type" value="Genomic_DNA"/>
</dbReference>
<name>A0ABS4C020_9FLAO</name>
<reference evidence="1 2" key="1">
    <citation type="submission" date="2021-04" db="EMBL/GenBank/DDBJ databases">
        <title>Mariniflexile gromovii gen. nov., sp. nov., a gliding bacterium isolated from the sea urchin Strongylocentrotus intermedius.</title>
        <authorList>
            <person name="Ko S."/>
            <person name="Le V."/>
            <person name="Ahn C.-Y."/>
            <person name="Oh H.-M."/>
        </authorList>
    </citation>
    <scope>NUCLEOTIDE SEQUENCE [LARGE SCALE GENOMIC DNA]</scope>
    <source>
        <strain evidence="1 2">KCTC 12570</strain>
    </source>
</reference>
<sequence length="50" mass="5811">MGVIASYKHLYQDDVQGLKVSRSSFYRWYTAGPSKRALEGRLFTDLIKKE</sequence>
<proteinExistence type="predicted"/>
<dbReference type="RefSeq" id="WP_209657143.1">
    <property type="nucleotide sequence ID" value="NZ_JAGJCB010000034.1"/>
</dbReference>
<evidence type="ECO:0008006" key="3">
    <source>
        <dbReference type="Google" id="ProtNLM"/>
    </source>
</evidence>
<evidence type="ECO:0000313" key="2">
    <source>
        <dbReference type="Proteomes" id="UP000670776"/>
    </source>
</evidence>